<dbReference type="Proteomes" id="UP001153737">
    <property type="component" value="Chromosome 12"/>
</dbReference>
<dbReference type="SUPFAM" id="SSF56112">
    <property type="entry name" value="Protein kinase-like (PK-like)"/>
    <property type="match status" value="1"/>
</dbReference>
<evidence type="ECO:0000259" key="1">
    <source>
        <dbReference type="SMART" id="SM00587"/>
    </source>
</evidence>
<gene>
    <name evidence="2" type="ORF">PHAECO_LOCUS3026</name>
</gene>
<name>A0A9N9SCZ9_PHACE</name>
<feature type="domain" description="CHK kinase-like" evidence="1">
    <location>
        <begin position="139"/>
        <end position="329"/>
    </location>
</feature>
<dbReference type="SMART" id="SM00587">
    <property type="entry name" value="CHK"/>
    <property type="match status" value="1"/>
</dbReference>
<evidence type="ECO:0000313" key="3">
    <source>
        <dbReference type="Proteomes" id="UP001153737"/>
    </source>
</evidence>
<keyword evidence="3" id="KW-1185">Reference proteome</keyword>
<organism evidence="2 3">
    <name type="scientific">Phaedon cochleariae</name>
    <name type="common">Mustard beetle</name>
    <dbReference type="NCBI Taxonomy" id="80249"/>
    <lineage>
        <taxon>Eukaryota</taxon>
        <taxon>Metazoa</taxon>
        <taxon>Ecdysozoa</taxon>
        <taxon>Arthropoda</taxon>
        <taxon>Hexapoda</taxon>
        <taxon>Insecta</taxon>
        <taxon>Pterygota</taxon>
        <taxon>Neoptera</taxon>
        <taxon>Endopterygota</taxon>
        <taxon>Coleoptera</taxon>
        <taxon>Polyphaga</taxon>
        <taxon>Cucujiformia</taxon>
        <taxon>Chrysomeloidea</taxon>
        <taxon>Chrysomelidae</taxon>
        <taxon>Chrysomelinae</taxon>
        <taxon>Chrysomelini</taxon>
        <taxon>Phaedon</taxon>
    </lineage>
</organism>
<dbReference type="InterPro" id="IPR004119">
    <property type="entry name" value="EcKL"/>
</dbReference>
<dbReference type="PANTHER" id="PTHR11012:SF55">
    <property type="entry name" value="BHLH DOMAIN-CONTAINING PROTEIN"/>
    <property type="match status" value="1"/>
</dbReference>
<dbReference type="Pfam" id="PF02958">
    <property type="entry name" value="EcKL"/>
    <property type="match status" value="1"/>
</dbReference>
<dbReference type="EMBL" id="OU896718">
    <property type="protein sequence ID" value="CAG9815488.1"/>
    <property type="molecule type" value="Genomic_DNA"/>
</dbReference>
<dbReference type="OrthoDB" id="191037at2759"/>
<dbReference type="AlphaFoldDB" id="A0A9N9SCZ9"/>
<proteinExistence type="predicted"/>
<reference evidence="2" key="2">
    <citation type="submission" date="2022-10" db="EMBL/GenBank/DDBJ databases">
        <authorList>
            <consortium name="ENA_rothamsted_submissions"/>
            <consortium name="culmorum"/>
            <person name="King R."/>
        </authorList>
    </citation>
    <scope>NUCLEOTIDE SEQUENCE</scope>
</reference>
<evidence type="ECO:0000313" key="2">
    <source>
        <dbReference type="EMBL" id="CAG9815488.1"/>
    </source>
</evidence>
<dbReference type="Gene3D" id="3.90.1200.10">
    <property type="match status" value="1"/>
</dbReference>
<dbReference type="InterPro" id="IPR015897">
    <property type="entry name" value="CHK_kinase-like"/>
</dbReference>
<sequence length="410" mass="46532">MTGSKVIDIHRILQKSIKDEFEIVYQETKSLTTPGEHYGSIMLAVDVKIKFSKDGSEKVLNLVAKLQPANEMLRAAFDVQTTFKKEVLCYTVMIPALIAFQKEFKVPEERSISNLFPKCYGARFSLDENSNQVDDGAVIIFENLKQQGYYTGDRLVGLDFEAAQVILKDLATIHATSIALKKLRPEVFEEKLMACTMTGSGVNAFPEQFASALKDSLSDGSKEIPVLEPYLEKIQKVIDSFGIPKPIPNETWGTICHADFWMSNTMLLNSPSGKPTSSKIVDLQLASYASALTDLVFFLFTSVINSVLEKSYEDLLKVYHDCFTETLRDYGIDMSPYSWKSFEKELEVAGPVEVCHILMMLKPICTERNTIKNSFEDFEDSDWYRKDLLGPNHRRKLKDTVLALIRRNWF</sequence>
<reference evidence="2" key="1">
    <citation type="submission" date="2022-01" db="EMBL/GenBank/DDBJ databases">
        <authorList>
            <person name="King R."/>
        </authorList>
    </citation>
    <scope>NUCLEOTIDE SEQUENCE</scope>
</reference>
<dbReference type="InterPro" id="IPR011009">
    <property type="entry name" value="Kinase-like_dom_sf"/>
</dbReference>
<protein>
    <recommendedName>
        <fullName evidence="1">CHK kinase-like domain-containing protein</fullName>
    </recommendedName>
</protein>
<dbReference type="PANTHER" id="PTHR11012">
    <property type="entry name" value="PROTEIN KINASE-LIKE DOMAIN-CONTAINING"/>
    <property type="match status" value="1"/>
</dbReference>
<accession>A0A9N9SCZ9</accession>